<comment type="caution">
    <text evidence="5">The sequence shown here is derived from an EMBL/GenBank/DDBJ whole genome shotgun (WGS) entry which is preliminary data.</text>
</comment>
<dbReference type="Pfam" id="PF00990">
    <property type="entry name" value="GGDEF"/>
    <property type="match status" value="1"/>
</dbReference>
<dbReference type="SUPFAM" id="SSF55073">
    <property type="entry name" value="Nucleotide cyclase"/>
    <property type="match status" value="1"/>
</dbReference>
<evidence type="ECO:0000256" key="3">
    <source>
        <dbReference type="SAM" id="Phobius"/>
    </source>
</evidence>
<dbReference type="InterPro" id="IPR000160">
    <property type="entry name" value="GGDEF_dom"/>
</dbReference>
<dbReference type="GO" id="GO:0005886">
    <property type="term" value="C:plasma membrane"/>
    <property type="evidence" value="ECO:0007669"/>
    <property type="project" value="TreeGrafter"/>
</dbReference>
<organism evidence="5 6">
    <name type="scientific">Pseudoalteromonas tunicata D2</name>
    <dbReference type="NCBI Taxonomy" id="87626"/>
    <lineage>
        <taxon>Bacteria</taxon>
        <taxon>Pseudomonadati</taxon>
        <taxon>Pseudomonadota</taxon>
        <taxon>Gammaproteobacteria</taxon>
        <taxon>Alteromonadales</taxon>
        <taxon>Pseudoalteromonadaceae</taxon>
        <taxon>Pseudoalteromonas</taxon>
    </lineage>
</organism>
<evidence type="ECO:0000256" key="2">
    <source>
        <dbReference type="ARBA" id="ARBA00012528"/>
    </source>
</evidence>
<dbReference type="PANTHER" id="PTHR45138:SF24">
    <property type="entry name" value="DIGUANYLATE CYCLASE DGCC-RELATED"/>
    <property type="match status" value="1"/>
</dbReference>
<dbReference type="GO" id="GO:0052621">
    <property type="term" value="F:diguanylate cyclase activity"/>
    <property type="evidence" value="ECO:0007669"/>
    <property type="project" value="UniProtKB-EC"/>
</dbReference>
<feature type="transmembrane region" description="Helical" evidence="3">
    <location>
        <begin position="64"/>
        <end position="81"/>
    </location>
</feature>
<dbReference type="GO" id="GO:0043709">
    <property type="term" value="P:cell adhesion involved in single-species biofilm formation"/>
    <property type="evidence" value="ECO:0007669"/>
    <property type="project" value="TreeGrafter"/>
</dbReference>
<dbReference type="CDD" id="cd01949">
    <property type="entry name" value="GGDEF"/>
    <property type="match status" value="1"/>
</dbReference>
<feature type="transmembrane region" description="Helical" evidence="3">
    <location>
        <begin position="6"/>
        <end position="27"/>
    </location>
</feature>
<name>A4CA30_9GAMM</name>
<dbReference type="PROSITE" id="PS50887">
    <property type="entry name" value="GGDEF"/>
    <property type="match status" value="1"/>
</dbReference>
<keyword evidence="3" id="KW-0812">Transmembrane</keyword>
<protein>
    <recommendedName>
        <fullName evidence="2">diguanylate cyclase</fullName>
        <ecNumber evidence="2">2.7.7.65</ecNumber>
    </recommendedName>
</protein>
<keyword evidence="6" id="KW-1185">Reference proteome</keyword>
<dbReference type="EMBL" id="AAOH01000004">
    <property type="protein sequence ID" value="EAR28238.1"/>
    <property type="molecule type" value="Genomic_DNA"/>
</dbReference>
<dbReference type="eggNOG" id="COG3706">
    <property type="taxonomic scope" value="Bacteria"/>
</dbReference>
<dbReference type="NCBIfam" id="TIGR00254">
    <property type="entry name" value="GGDEF"/>
    <property type="match status" value="1"/>
</dbReference>
<dbReference type="OrthoDB" id="9813903at2"/>
<dbReference type="InterPro" id="IPR050469">
    <property type="entry name" value="Diguanylate_Cyclase"/>
</dbReference>
<evidence type="ECO:0000313" key="5">
    <source>
        <dbReference type="EMBL" id="EAR28238.1"/>
    </source>
</evidence>
<reference evidence="5 6" key="1">
    <citation type="submission" date="2006-02" db="EMBL/GenBank/DDBJ databases">
        <authorList>
            <person name="Moran M.A."/>
            <person name="Kjelleberg S."/>
            <person name="Egan S."/>
            <person name="Saunders N."/>
            <person name="Thomas T."/>
            <person name="Ferriera S."/>
            <person name="Johnson J."/>
            <person name="Kravitz S."/>
            <person name="Halpern A."/>
            <person name="Remington K."/>
            <person name="Beeson K."/>
            <person name="Tran B."/>
            <person name="Rogers Y.-H."/>
            <person name="Friedman R."/>
            <person name="Venter J.C."/>
        </authorList>
    </citation>
    <scope>NUCLEOTIDE SEQUENCE [LARGE SCALE GENOMIC DNA]</scope>
    <source>
        <strain evidence="5 6">D2</strain>
    </source>
</reference>
<dbReference type="EC" id="2.7.7.65" evidence="2"/>
<dbReference type="Proteomes" id="UP000006201">
    <property type="component" value="Unassembled WGS sequence"/>
</dbReference>
<dbReference type="SMART" id="SM00267">
    <property type="entry name" value="GGDEF"/>
    <property type="match status" value="1"/>
</dbReference>
<feature type="transmembrane region" description="Helical" evidence="3">
    <location>
        <begin position="151"/>
        <end position="170"/>
    </location>
</feature>
<dbReference type="Gene3D" id="3.30.70.270">
    <property type="match status" value="1"/>
</dbReference>
<feature type="transmembrane region" description="Helical" evidence="3">
    <location>
        <begin position="197"/>
        <end position="221"/>
    </location>
</feature>
<dbReference type="AlphaFoldDB" id="A4CA30"/>
<proteinExistence type="predicted"/>
<evidence type="ECO:0000313" key="6">
    <source>
        <dbReference type="Proteomes" id="UP000006201"/>
    </source>
</evidence>
<feature type="transmembrane region" description="Helical" evidence="3">
    <location>
        <begin position="118"/>
        <end position="139"/>
    </location>
</feature>
<keyword evidence="3" id="KW-1133">Transmembrane helix</keyword>
<dbReference type="GO" id="GO:1902201">
    <property type="term" value="P:negative regulation of bacterial-type flagellum-dependent cell motility"/>
    <property type="evidence" value="ECO:0007669"/>
    <property type="project" value="TreeGrafter"/>
</dbReference>
<dbReference type="STRING" id="87626.PTD2_20522"/>
<evidence type="ECO:0000259" key="4">
    <source>
        <dbReference type="PROSITE" id="PS50887"/>
    </source>
</evidence>
<dbReference type="FunFam" id="3.30.70.270:FF:000001">
    <property type="entry name" value="Diguanylate cyclase domain protein"/>
    <property type="match status" value="1"/>
</dbReference>
<dbReference type="HOGENOM" id="CLU_000445_11_1_6"/>
<feature type="transmembrane region" description="Helical" evidence="3">
    <location>
        <begin position="39"/>
        <end position="58"/>
    </location>
</feature>
<dbReference type="PANTHER" id="PTHR45138">
    <property type="entry name" value="REGULATORY COMPONENTS OF SENSORY TRANSDUCTION SYSTEM"/>
    <property type="match status" value="1"/>
</dbReference>
<sequence>MIDPQALILIQVICIITGTAGLAWGLMAYPLKIAPKASAFYALANFCVVTGIILVTFRGEYSNIVVWNGADLIVLTGFYLLRLATQKLFKLQVTIKTDIVLLAISFVAGLFFPPLESSNYALGIIFSLSAITAFSLLSLDLFHCARKVTSYFGAIFLIFPIASLTCVFIYRAGHLLLNEEGIAPFISVTTHAALPMLWFYMLLALLVNCSMIGCAITYLIFKVRKLADTDPLTELYNRRATLRLINSYTVKHPQDEYGLLLLDLDFFKLINDEFGHDAGDKALLTTANVLKANLAKKDIACRFGGEEFLVFLPNKSQSQTEYFATKLIENLRLAEVKYNSHVFNLTASCGVCHVAVPTTIEQALKQADIAMYRAKASGRNCLCFAKDNHNANISSPLAASSKVD</sequence>
<dbReference type="InterPro" id="IPR029787">
    <property type="entry name" value="Nucleotide_cyclase"/>
</dbReference>
<dbReference type="RefSeq" id="WP_009840070.1">
    <property type="nucleotide sequence ID" value="NZ_CH959301.1"/>
</dbReference>
<keyword evidence="3" id="KW-0472">Membrane</keyword>
<evidence type="ECO:0000256" key="1">
    <source>
        <dbReference type="ARBA" id="ARBA00001946"/>
    </source>
</evidence>
<dbReference type="InterPro" id="IPR043128">
    <property type="entry name" value="Rev_trsase/Diguanyl_cyclase"/>
</dbReference>
<gene>
    <name evidence="5" type="ORF">PTD2_20522</name>
</gene>
<accession>A4CA30</accession>
<comment type="cofactor">
    <cofactor evidence="1">
        <name>Mg(2+)</name>
        <dbReference type="ChEBI" id="CHEBI:18420"/>
    </cofactor>
</comment>
<feature type="domain" description="GGDEF" evidence="4">
    <location>
        <begin position="255"/>
        <end position="387"/>
    </location>
</feature>